<keyword evidence="1" id="KW-0472">Membrane</keyword>
<reference evidence="3" key="1">
    <citation type="submission" date="2017-08" db="EMBL/GenBank/DDBJ databases">
        <authorList>
            <person name="Varghese N."/>
            <person name="Submissions S."/>
        </authorList>
    </citation>
    <scope>NUCLEOTIDE SEQUENCE [LARGE SCALE GENOMIC DNA]</scope>
    <source>
        <strain evidence="3">AP-Melu-1000-B4</strain>
    </source>
</reference>
<dbReference type="EMBL" id="OANS01000004">
    <property type="protein sequence ID" value="SNX29374.1"/>
    <property type="molecule type" value="Genomic_DNA"/>
</dbReference>
<keyword evidence="1" id="KW-1133">Transmembrane helix</keyword>
<proteinExistence type="predicted"/>
<keyword evidence="3" id="KW-1185">Reference proteome</keyword>
<evidence type="ECO:0000256" key="1">
    <source>
        <dbReference type="SAM" id="Phobius"/>
    </source>
</evidence>
<protein>
    <submittedName>
        <fullName evidence="2">Uncharacterized protein</fullName>
    </submittedName>
</protein>
<keyword evidence="1" id="KW-0812">Transmembrane</keyword>
<dbReference type="OrthoDB" id="9135853at2"/>
<name>A0A240E375_9BURK</name>
<dbReference type="Proteomes" id="UP000218069">
    <property type="component" value="Unassembled WGS sequence"/>
</dbReference>
<accession>A0A240E375</accession>
<dbReference type="AlphaFoldDB" id="A0A240E375"/>
<organism evidence="2 3">
    <name type="scientific">Polynucleobacter meluiroseus</name>
    <dbReference type="NCBI Taxonomy" id="1938814"/>
    <lineage>
        <taxon>Bacteria</taxon>
        <taxon>Pseudomonadati</taxon>
        <taxon>Pseudomonadota</taxon>
        <taxon>Betaproteobacteria</taxon>
        <taxon>Burkholderiales</taxon>
        <taxon>Burkholderiaceae</taxon>
        <taxon>Polynucleobacter</taxon>
    </lineage>
</organism>
<sequence length="133" mass="13467">MHLLGNRFNLHPRISAQTLSVATYLVACGIVSGCAAPLVALGSSSTAVASSAGTAAGTAAVANPVFTAGLASSVTTGKSPLEHATSALTKKECHFFNVLESKPICIEVPAPTIIDRSELYLGPADKKSTAAND</sequence>
<dbReference type="RefSeq" id="WP_096674356.1">
    <property type="nucleotide sequence ID" value="NZ_OANS01000004.1"/>
</dbReference>
<dbReference type="PROSITE" id="PS51257">
    <property type="entry name" value="PROKAR_LIPOPROTEIN"/>
    <property type="match status" value="1"/>
</dbReference>
<gene>
    <name evidence="2" type="ORF">SAMN06295945_1746</name>
</gene>
<feature type="transmembrane region" description="Helical" evidence="1">
    <location>
        <begin position="21"/>
        <end position="41"/>
    </location>
</feature>
<evidence type="ECO:0000313" key="2">
    <source>
        <dbReference type="EMBL" id="SNX29374.1"/>
    </source>
</evidence>
<evidence type="ECO:0000313" key="3">
    <source>
        <dbReference type="Proteomes" id="UP000218069"/>
    </source>
</evidence>